<dbReference type="InterPro" id="IPR029058">
    <property type="entry name" value="AB_hydrolase_fold"/>
</dbReference>
<proteinExistence type="predicted"/>
<dbReference type="AlphaFoldDB" id="A0A1C6SGW1"/>
<evidence type="ECO:0000313" key="2">
    <source>
        <dbReference type="EMBL" id="SCL28578.1"/>
    </source>
</evidence>
<organism evidence="2 3">
    <name type="scientific">Micromonospora nigra</name>
    <dbReference type="NCBI Taxonomy" id="145857"/>
    <lineage>
        <taxon>Bacteria</taxon>
        <taxon>Bacillati</taxon>
        <taxon>Actinomycetota</taxon>
        <taxon>Actinomycetes</taxon>
        <taxon>Micromonosporales</taxon>
        <taxon>Micromonosporaceae</taxon>
        <taxon>Micromonospora</taxon>
    </lineage>
</organism>
<feature type="domain" description="PASTA" evidence="1">
    <location>
        <begin position="332"/>
        <end position="392"/>
    </location>
</feature>
<dbReference type="Proteomes" id="UP000199699">
    <property type="component" value="Unassembled WGS sequence"/>
</dbReference>
<dbReference type="Pfam" id="PF03793">
    <property type="entry name" value="PASTA"/>
    <property type="match status" value="1"/>
</dbReference>
<dbReference type="Gene3D" id="3.40.50.1820">
    <property type="entry name" value="alpha/beta hydrolase"/>
    <property type="match status" value="1"/>
</dbReference>
<dbReference type="OrthoDB" id="9814760at2"/>
<dbReference type="CDD" id="cd06577">
    <property type="entry name" value="PASTA_pknB"/>
    <property type="match status" value="1"/>
</dbReference>
<dbReference type="SUPFAM" id="SSF53474">
    <property type="entry name" value="alpha/beta-Hydrolases"/>
    <property type="match status" value="1"/>
</dbReference>
<dbReference type="RefSeq" id="WP_091084099.1">
    <property type="nucleotide sequence ID" value="NZ_FMHT01000003.1"/>
</dbReference>
<dbReference type="Gene3D" id="3.30.10.20">
    <property type="match status" value="1"/>
</dbReference>
<dbReference type="EMBL" id="FMHT01000003">
    <property type="protein sequence ID" value="SCL28578.1"/>
    <property type="molecule type" value="Genomic_DNA"/>
</dbReference>
<sequence>MTDATSDEIRPAALTPPSSCAIGWQPSALAPVFWGWHEYGPADSAPTRVRVFHPSIDTSPNTAQLLSGCGRYPLIVFAHGYCAQDTNHYQRWFRTPAALARCGYIVAVPELPDIHVHPARSPGTQQVLADTVTWMRQGWPGKAVLLPAAKTGLAGHSYGALHAGILATRIQVAAVASLSGVWNDWQPGYGTKPIHQGTVPRLLTWGVDDFGATLDAPSWNAIAKPKHRAVYGNADHYDYFPYNQNVPCRTSSGPCPHVGIATDDLLMMFFANYLPPELWPDLPGRIPDNLVPPPLNLPPEKAFYAGNHLNGLSIFNGNSSCSVSLSVELPLDKTVPNVRESLRPQADQAVRAAGLVPVFTGSTSPGAWVASQSPAGGTKVVANSTVTMTMQSGPLP</sequence>
<dbReference type="STRING" id="145857.GA0070616_3720"/>
<evidence type="ECO:0000313" key="3">
    <source>
        <dbReference type="Proteomes" id="UP000199699"/>
    </source>
</evidence>
<reference evidence="2 3" key="1">
    <citation type="submission" date="2016-06" db="EMBL/GenBank/DDBJ databases">
        <authorList>
            <person name="Kjaerup R.B."/>
            <person name="Dalgaard T.S."/>
            <person name="Juul-Madsen H.R."/>
        </authorList>
    </citation>
    <scope>NUCLEOTIDE SEQUENCE [LARGE SCALE GENOMIC DNA]</scope>
    <source>
        <strain evidence="2 3">DSM 43818</strain>
    </source>
</reference>
<evidence type="ECO:0000259" key="1">
    <source>
        <dbReference type="PROSITE" id="PS51178"/>
    </source>
</evidence>
<protein>
    <submittedName>
        <fullName evidence="2">PASTA domain-containing protein</fullName>
    </submittedName>
</protein>
<dbReference type="SUPFAM" id="SSF54184">
    <property type="entry name" value="Penicillin-binding protein 2x (pbp-2x), c-terminal domain"/>
    <property type="match status" value="1"/>
</dbReference>
<dbReference type="InterPro" id="IPR017395">
    <property type="entry name" value="Chlorophyllase-like"/>
</dbReference>
<name>A0A1C6SGW1_9ACTN</name>
<accession>A0A1C6SGW1</accession>
<dbReference type="Pfam" id="PF07224">
    <property type="entry name" value="Chlorophyllase"/>
    <property type="match status" value="1"/>
</dbReference>
<gene>
    <name evidence="2" type="ORF">GA0070616_3720</name>
</gene>
<keyword evidence="3" id="KW-1185">Reference proteome</keyword>
<dbReference type="InterPro" id="IPR005543">
    <property type="entry name" value="PASTA_dom"/>
</dbReference>
<dbReference type="PROSITE" id="PS51178">
    <property type="entry name" value="PASTA"/>
    <property type="match status" value="1"/>
</dbReference>